<dbReference type="CDD" id="cd07363">
    <property type="entry name" value="45_DOPA_Dioxygenase"/>
    <property type="match status" value="1"/>
</dbReference>
<evidence type="ECO:0000256" key="1">
    <source>
        <dbReference type="ARBA" id="ARBA00001947"/>
    </source>
</evidence>
<dbReference type="GO" id="GO:0008198">
    <property type="term" value="F:ferrous iron binding"/>
    <property type="evidence" value="ECO:0007669"/>
    <property type="project" value="InterPro"/>
</dbReference>
<dbReference type="SUPFAM" id="SSF53213">
    <property type="entry name" value="LigB-like"/>
    <property type="match status" value="1"/>
</dbReference>
<sequence length="245" mass="26611">MLPSLFISHGSPMLALTHTPAHAYLRELGQQLTPDAIVVVSAHWASQRLMISTSARPATIHDFGGFPQALFDCQYPASGHPILAGELARDLNATPVERGLDHGAWVPLSLMFPNADIPVVSVSLPWQWSNDELVALGKKLSAWRQANILVIGSGSLTHDLSAIAPLEATAPPWVMAFSDWIHARLGANDRDALLHWQDGPHAIANHPTPEHFQPLLVAMGAGGQAERWHHSIEHGVLAMDLYAFT</sequence>
<dbReference type="GO" id="GO:0008270">
    <property type="term" value="F:zinc ion binding"/>
    <property type="evidence" value="ECO:0007669"/>
    <property type="project" value="InterPro"/>
</dbReference>
<protein>
    <submittedName>
        <fullName evidence="7">Dioxygenase</fullName>
    </submittedName>
</protein>
<evidence type="ECO:0000256" key="3">
    <source>
        <dbReference type="ARBA" id="ARBA00022723"/>
    </source>
</evidence>
<name>A0A4Y4F7J1_9GAMM</name>
<dbReference type="OrthoDB" id="9790889at2"/>
<evidence type="ECO:0000256" key="2">
    <source>
        <dbReference type="ARBA" id="ARBA00007581"/>
    </source>
</evidence>
<dbReference type="PIRSF" id="PIRSF006157">
    <property type="entry name" value="Doxgns_DODA"/>
    <property type="match status" value="1"/>
</dbReference>
<keyword evidence="3" id="KW-0479">Metal-binding</keyword>
<keyword evidence="7" id="KW-0223">Dioxygenase</keyword>
<reference evidence="7 8" key="1">
    <citation type="submission" date="2019-06" db="EMBL/GenBank/DDBJ databases">
        <title>Whole genome shotgun sequence of Halomonas halmophila NBRC 15537.</title>
        <authorList>
            <person name="Hosoyama A."/>
            <person name="Uohara A."/>
            <person name="Ohji S."/>
            <person name="Ichikawa N."/>
        </authorList>
    </citation>
    <scope>NUCLEOTIDE SEQUENCE [LARGE SCALE GENOMIC DNA]</scope>
    <source>
        <strain evidence="7 8">NBRC 15537</strain>
    </source>
</reference>
<dbReference type="InterPro" id="IPR004183">
    <property type="entry name" value="Xdiol_dOase_suB"/>
</dbReference>
<accession>A0A4Y4F7J1</accession>
<dbReference type="GO" id="GO:0016702">
    <property type="term" value="F:oxidoreductase activity, acting on single donors with incorporation of molecular oxygen, incorporation of two atoms of oxygen"/>
    <property type="evidence" value="ECO:0007669"/>
    <property type="project" value="UniProtKB-ARBA"/>
</dbReference>
<proteinExistence type="inferred from homology"/>
<dbReference type="AlphaFoldDB" id="A0A4Y4F7J1"/>
<dbReference type="PANTHER" id="PTHR30096">
    <property type="entry name" value="4,5-DOPA DIOXYGENASE EXTRADIOL-LIKE PROTEIN"/>
    <property type="match status" value="1"/>
</dbReference>
<organism evidence="7 8">
    <name type="scientific">Halomonas halmophila</name>
    <dbReference type="NCBI Taxonomy" id="252"/>
    <lineage>
        <taxon>Bacteria</taxon>
        <taxon>Pseudomonadati</taxon>
        <taxon>Pseudomonadota</taxon>
        <taxon>Gammaproteobacteria</taxon>
        <taxon>Oceanospirillales</taxon>
        <taxon>Halomonadaceae</taxon>
        <taxon>Halomonas</taxon>
    </lineage>
</organism>
<evidence type="ECO:0000256" key="4">
    <source>
        <dbReference type="ARBA" id="ARBA00022833"/>
    </source>
</evidence>
<evidence type="ECO:0000313" key="7">
    <source>
        <dbReference type="EMBL" id="GED23794.1"/>
    </source>
</evidence>
<keyword evidence="8" id="KW-1185">Reference proteome</keyword>
<dbReference type="RefSeq" id="WP_141321804.1">
    <property type="nucleotide sequence ID" value="NZ_BJOC01000050.1"/>
</dbReference>
<dbReference type="EMBL" id="BJOC01000050">
    <property type="protein sequence ID" value="GED23794.1"/>
    <property type="molecule type" value="Genomic_DNA"/>
</dbReference>
<feature type="domain" description="Extradiol ring-cleavage dioxygenase class III enzyme subunit B" evidence="6">
    <location>
        <begin position="6"/>
        <end position="231"/>
    </location>
</feature>
<dbReference type="Pfam" id="PF02900">
    <property type="entry name" value="LigB"/>
    <property type="match status" value="1"/>
</dbReference>
<dbReference type="Proteomes" id="UP000319812">
    <property type="component" value="Unassembled WGS sequence"/>
</dbReference>
<evidence type="ECO:0000256" key="5">
    <source>
        <dbReference type="ARBA" id="ARBA00023002"/>
    </source>
</evidence>
<comment type="cofactor">
    <cofactor evidence="1">
        <name>Zn(2+)</name>
        <dbReference type="ChEBI" id="CHEBI:29105"/>
    </cofactor>
</comment>
<comment type="caution">
    <text evidence="7">The sequence shown here is derived from an EMBL/GenBank/DDBJ whole genome shotgun (WGS) entry which is preliminary data.</text>
</comment>
<keyword evidence="5" id="KW-0560">Oxidoreductase</keyword>
<comment type="similarity">
    <text evidence="2">Belongs to the DODA-type extradiol aromatic ring-opening dioxygenase family.</text>
</comment>
<keyword evidence="4" id="KW-0862">Zinc</keyword>
<evidence type="ECO:0000313" key="8">
    <source>
        <dbReference type="Proteomes" id="UP000319812"/>
    </source>
</evidence>
<gene>
    <name evidence="7" type="ORF">HHA01_27710</name>
</gene>
<dbReference type="InterPro" id="IPR014436">
    <property type="entry name" value="Extradiol_dOase_DODA"/>
</dbReference>
<dbReference type="Gene3D" id="3.40.830.10">
    <property type="entry name" value="LigB-like"/>
    <property type="match status" value="1"/>
</dbReference>
<dbReference type="PANTHER" id="PTHR30096:SF0">
    <property type="entry name" value="4,5-DOPA DIOXYGENASE EXTRADIOL-LIKE PROTEIN"/>
    <property type="match status" value="1"/>
</dbReference>
<evidence type="ECO:0000259" key="6">
    <source>
        <dbReference type="Pfam" id="PF02900"/>
    </source>
</evidence>